<proteinExistence type="predicted"/>
<dbReference type="CDD" id="cd19818">
    <property type="entry name" value="Bbox1_ZBBX"/>
    <property type="match status" value="1"/>
</dbReference>
<feature type="region of interest" description="Disordered" evidence="2">
    <location>
        <begin position="30"/>
        <end position="65"/>
    </location>
</feature>
<evidence type="ECO:0000256" key="2">
    <source>
        <dbReference type="SAM" id="MobiDB-lite"/>
    </source>
</evidence>
<dbReference type="EnsemblMetazoa" id="Aqu2.1.41136_001">
    <property type="protein sequence ID" value="Aqu2.1.41136_001"/>
    <property type="gene ID" value="Aqu2.1.41136"/>
</dbReference>
<dbReference type="EnsemblMetazoa" id="XM_020008685.1">
    <property type="protein sequence ID" value="XP_019864244.1"/>
    <property type="gene ID" value="LOC109593713"/>
</dbReference>
<dbReference type="GO" id="GO:0008270">
    <property type="term" value="F:zinc ion binding"/>
    <property type="evidence" value="ECO:0007669"/>
    <property type="project" value="UniProtKB-KW"/>
</dbReference>
<feature type="region of interest" description="Disordered" evidence="2">
    <location>
        <begin position="547"/>
        <end position="620"/>
    </location>
</feature>
<dbReference type="Proteomes" id="UP000007879">
    <property type="component" value="Unassembled WGS sequence"/>
</dbReference>
<dbReference type="AlphaFoldDB" id="A0A1X7VL79"/>
<gene>
    <name evidence="4" type="primary">109593713</name>
</gene>
<keyword evidence="1" id="KW-0862">Zinc</keyword>
<reference evidence="5" key="1">
    <citation type="journal article" date="2010" name="Nature">
        <title>The Amphimedon queenslandica genome and the evolution of animal complexity.</title>
        <authorList>
            <person name="Srivastava M."/>
            <person name="Simakov O."/>
            <person name="Chapman J."/>
            <person name="Fahey B."/>
            <person name="Gauthier M.E."/>
            <person name="Mitros T."/>
            <person name="Richards G.S."/>
            <person name="Conaco C."/>
            <person name="Dacre M."/>
            <person name="Hellsten U."/>
            <person name="Larroux C."/>
            <person name="Putnam N.H."/>
            <person name="Stanke M."/>
            <person name="Adamska M."/>
            <person name="Darling A."/>
            <person name="Degnan S.M."/>
            <person name="Oakley T.H."/>
            <person name="Plachetzki D.C."/>
            <person name="Zhai Y."/>
            <person name="Adamski M."/>
            <person name="Calcino A."/>
            <person name="Cummins S.F."/>
            <person name="Goodstein D.M."/>
            <person name="Harris C."/>
            <person name="Jackson D.J."/>
            <person name="Leys S.P."/>
            <person name="Shu S."/>
            <person name="Woodcroft B.J."/>
            <person name="Vervoort M."/>
            <person name="Kosik K.S."/>
            <person name="Manning G."/>
            <person name="Degnan B.M."/>
            <person name="Rokhsar D.S."/>
        </authorList>
    </citation>
    <scope>NUCLEOTIDE SEQUENCE [LARGE SCALE GENOMIC DNA]</scope>
</reference>
<feature type="compositionally biased region" description="Acidic residues" evidence="2">
    <location>
        <begin position="578"/>
        <end position="594"/>
    </location>
</feature>
<dbReference type="InParanoid" id="A0A1X7VL79"/>
<dbReference type="PROSITE" id="PS50119">
    <property type="entry name" value="ZF_BBOX"/>
    <property type="match status" value="1"/>
</dbReference>
<dbReference type="OrthoDB" id="6226111at2759"/>
<keyword evidence="5" id="KW-1185">Reference proteome</keyword>
<feature type="domain" description="B box-type" evidence="3">
    <location>
        <begin position="89"/>
        <end position="135"/>
    </location>
</feature>
<evidence type="ECO:0000313" key="4">
    <source>
        <dbReference type="EnsemblMetazoa" id="Aqu2.1.41136_001"/>
    </source>
</evidence>
<name>A0A1X7VL79_AMPQE</name>
<evidence type="ECO:0000259" key="3">
    <source>
        <dbReference type="PROSITE" id="PS50119"/>
    </source>
</evidence>
<dbReference type="KEGG" id="aqu:109593713"/>
<dbReference type="InterPro" id="IPR037688">
    <property type="entry name" value="ZBBX"/>
</dbReference>
<dbReference type="InterPro" id="IPR038446">
    <property type="entry name" value="CEBP_ZZ_sf"/>
</dbReference>
<evidence type="ECO:0000313" key="5">
    <source>
        <dbReference type="Proteomes" id="UP000007879"/>
    </source>
</evidence>
<dbReference type="PANTHER" id="PTHR28634">
    <property type="entry name" value="ZINC FINGER B-BOX DOMAIN-CONTAINING PROTEIN 1"/>
    <property type="match status" value="1"/>
</dbReference>
<accession>A0A1X7VL79</accession>
<keyword evidence="1" id="KW-0863">Zinc-finger</keyword>
<feature type="region of interest" description="Disordered" evidence="2">
    <location>
        <begin position="327"/>
        <end position="364"/>
    </location>
</feature>
<reference evidence="4" key="2">
    <citation type="submission" date="2017-05" db="UniProtKB">
        <authorList>
            <consortium name="EnsemblMetazoa"/>
        </authorList>
    </citation>
    <scope>IDENTIFICATION</scope>
</reference>
<feature type="compositionally biased region" description="Polar residues" evidence="2">
    <location>
        <begin position="547"/>
        <end position="559"/>
    </location>
</feature>
<keyword evidence="1" id="KW-0479">Metal-binding</keyword>
<feature type="compositionally biased region" description="Acidic residues" evidence="2">
    <location>
        <begin position="560"/>
        <end position="569"/>
    </location>
</feature>
<sequence length="651" mass="72012">MEPDGRNRLQLENQRMEERLRMLKEMMSVEKAQREASTNNRSYWESGKRGPLSVKKNNSNTTGVEKLGKNKKNVRVSLLTGREPDPVLKEKIQCGQCDQYHASMMCIECVENYCNMCFVKIHHKGSLSKHHVRPLAKTAVKQFTGKVHQTDNDVSQLSVGTGEEEKDHSLLEGNYDELASATMFQEALRSWRNSGKEQETSSIAVESVSCGVQAAPSDDAERKLLSSLESMSTNNHSSNASSYFETLLLKRVKANPSFFSSIGPLASPKITPHQPLVMEDDDDMDEQNQSSVMISPYNLFYSSDSDHGMFNFETTDTVSVPKAASSVSVQELSPTPLVTEPVPATTQSAAEKAQSGLKDGDAKNHLHTTPIAKELMLECSGSSTGLLSSKKQPALVPPSKANKGKNGSLKVKQTNSSSSKIKKSSKSSRNTPSSEGSPVVTGVRQSLSEAALNASVEQIWKNSSSHSISQRKTYDLSSLFMVSVDNTSSSPPINQYELVDDKDMYVPVNAGEGDSVWLPGKSTTAASNDETAQSRVVLNGFDLPPLSSVTTSFPQQQEDQYIDDSDSDSNETLQWEEKQEEDEREEEKKEEDELIHELASMCTLTSEEGREGTEEKEEDIEERVLSRLTIDDLIHDFDVFQDQIREDDDGM</sequence>
<evidence type="ECO:0000256" key="1">
    <source>
        <dbReference type="PROSITE-ProRule" id="PRU00024"/>
    </source>
</evidence>
<dbReference type="InterPro" id="IPR000315">
    <property type="entry name" value="Znf_B-box"/>
</dbReference>
<organism evidence="4">
    <name type="scientific">Amphimedon queenslandica</name>
    <name type="common">Sponge</name>
    <dbReference type="NCBI Taxonomy" id="400682"/>
    <lineage>
        <taxon>Eukaryota</taxon>
        <taxon>Metazoa</taxon>
        <taxon>Porifera</taxon>
        <taxon>Demospongiae</taxon>
        <taxon>Heteroscleromorpha</taxon>
        <taxon>Haplosclerida</taxon>
        <taxon>Niphatidae</taxon>
        <taxon>Amphimedon</taxon>
    </lineage>
</organism>
<protein>
    <recommendedName>
        <fullName evidence="3">B box-type domain-containing protein</fullName>
    </recommendedName>
</protein>
<dbReference type="Gene3D" id="4.10.640.40">
    <property type="entry name" value="Cytoplasmic polyadenylation element-binding protein, ZZ domain"/>
    <property type="match status" value="1"/>
</dbReference>
<feature type="region of interest" description="Disordered" evidence="2">
    <location>
        <begin position="383"/>
        <end position="441"/>
    </location>
</feature>
<dbReference type="PANTHER" id="PTHR28634:SF1">
    <property type="entry name" value="ZINC FINGER B-BOX DOMAIN-CONTAINING PROTEIN 1"/>
    <property type="match status" value="1"/>
</dbReference>
<dbReference type="eggNOG" id="ENOG502QZ7B">
    <property type="taxonomic scope" value="Eukaryota"/>
</dbReference>